<dbReference type="Proteomes" id="UP000235672">
    <property type="component" value="Unassembled WGS sequence"/>
</dbReference>
<evidence type="ECO:0000313" key="2">
    <source>
        <dbReference type="EMBL" id="PMD14442.1"/>
    </source>
</evidence>
<dbReference type="AlphaFoldDB" id="A0A2J6PK65"/>
<name>A0A2J6PK65_9HELO</name>
<gene>
    <name evidence="2" type="ORF">NA56DRAFT_754910</name>
</gene>
<evidence type="ECO:0000313" key="3">
    <source>
        <dbReference type="Proteomes" id="UP000235672"/>
    </source>
</evidence>
<keyword evidence="3" id="KW-1185">Reference proteome</keyword>
<proteinExistence type="predicted"/>
<organism evidence="2 3">
    <name type="scientific">Hyaloscypha hepaticicola</name>
    <dbReference type="NCBI Taxonomy" id="2082293"/>
    <lineage>
        <taxon>Eukaryota</taxon>
        <taxon>Fungi</taxon>
        <taxon>Dikarya</taxon>
        <taxon>Ascomycota</taxon>
        <taxon>Pezizomycotina</taxon>
        <taxon>Leotiomycetes</taxon>
        <taxon>Helotiales</taxon>
        <taxon>Hyaloscyphaceae</taxon>
        <taxon>Hyaloscypha</taxon>
    </lineage>
</organism>
<protein>
    <submittedName>
        <fullName evidence="2">Uncharacterized protein</fullName>
    </submittedName>
</protein>
<evidence type="ECO:0000256" key="1">
    <source>
        <dbReference type="SAM" id="MobiDB-lite"/>
    </source>
</evidence>
<reference evidence="2 3" key="1">
    <citation type="submission" date="2016-05" db="EMBL/GenBank/DDBJ databases">
        <title>A degradative enzymes factory behind the ericoid mycorrhizal symbiosis.</title>
        <authorList>
            <consortium name="DOE Joint Genome Institute"/>
            <person name="Martino E."/>
            <person name="Morin E."/>
            <person name="Grelet G."/>
            <person name="Kuo A."/>
            <person name="Kohler A."/>
            <person name="Daghino S."/>
            <person name="Barry K."/>
            <person name="Choi C."/>
            <person name="Cichocki N."/>
            <person name="Clum A."/>
            <person name="Copeland A."/>
            <person name="Hainaut M."/>
            <person name="Haridas S."/>
            <person name="Labutti K."/>
            <person name="Lindquist E."/>
            <person name="Lipzen A."/>
            <person name="Khouja H.-R."/>
            <person name="Murat C."/>
            <person name="Ohm R."/>
            <person name="Olson A."/>
            <person name="Spatafora J."/>
            <person name="Veneault-Fourrey C."/>
            <person name="Henrissat B."/>
            <person name="Grigoriev I."/>
            <person name="Martin F."/>
            <person name="Perotto S."/>
        </authorList>
    </citation>
    <scope>NUCLEOTIDE SEQUENCE [LARGE SCALE GENOMIC DNA]</scope>
    <source>
        <strain evidence="2 3">UAMH 7357</strain>
    </source>
</reference>
<feature type="region of interest" description="Disordered" evidence="1">
    <location>
        <begin position="36"/>
        <end position="60"/>
    </location>
</feature>
<accession>A0A2J6PK65</accession>
<sequence length="191" mass="21484">MINSDKSITGDKPTSFASKKICFNLVKSSYSLEMPKNVEGSSSKKGSRWGRGPIHRTSPSNISISQRDALARLIACREKLANEISGLELEIRIGEGDPDLNTAERGELVEKKDWKVEAELELAVAHTELMVYDEETSPDSDPTRLKYLKNELSIAIKKLKLYTGERINPNNPELDDLRHEIEKEETTREIG</sequence>
<dbReference type="EMBL" id="KZ613522">
    <property type="protein sequence ID" value="PMD14442.1"/>
    <property type="molecule type" value="Genomic_DNA"/>
</dbReference>